<sequence length="73" mass="7731">MEVVHGNLHRHARADRAAERHLIGGAPIVEDAEVQPDKKRTPADPAADVAVESPAHTANVVAEASPRNADRAP</sequence>
<evidence type="ECO:0000313" key="2">
    <source>
        <dbReference type="EMBL" id="MCS3866419.1"/>
    </source>
</evidence>
<comment type="caution">
    <text evidence="2">The sequence shown here is derived from an EMBL/GenBank/DDBJ whole genome shotgun (WGS) entry which is preliminary data.</text>
</comment>
<accession>A0A9X2U3X4</accession>
<gene>
    <name evidence="2" type="ORF">GGP82_002993</name>
</gene>
<dbReference type="AlphaFoldDB" id="A0A9X2U3X4"/>
<protein>
    <submittedName>
        <fullName evidence="2">Uncharacterized protein</fullName>
    </submittedName>
</protein>
<reference evidence="2" key="1">
    <citation type="submission" date="2022-08" db="EMBL/GenBank/DDBJ databases">
        <title>Genomic Encyclopedia of Type Strains, Phase V (KMG-V): Genome sequencing to study the core and pangenomes of soil and plant-associated prokaryotes.</title>
        <authorList>
            <person name="Whitman W."/>
        </authorList>
    </citation>
    <scope>NUCLEOTIDE SEQUENCE</scope>
    <source>
        <strain evidence="2">SP2016B</strain>
    </source>
</reference>
<feature type="region of interest" description="Disordered" evidence="1">
    <location>
        <begin position="1"/>
        <end position="73"/>
    </location>
</feature>
<evidence type="ECO:0000313" key="3">
    <source>
        <dbReference type="Proteomes" id="UP001155034"/>
    </source>
</evidence>
<proteinExistence type="predicted"/>
<dbReference type="RefSeq" id="WP_259084040.1">
    <property type="nucleotide sequence ID" value="NZ_JANTYZ010000012.1"/>
</dbReference>
<organism evidence="2 3">
    <name type="scientific">Salinibacter ruber</name>
    <dbReference type="NCBI Taxonomy" id="146919"/>
    <lineage>
        <taxon>Bacteria</taxon>
        <taxon>Pseudomonadati</taxon>
        <taxon>Rhodothermota</taxon>
        <taxon>Rhodothermia</taxon>
        <taxon>Rhodothermales</taxon>
        <taxon>Salinibacteraceae</taxon>
        <taxon>Salinibacter</taxon>
    </lineage>
</organism>
<name>A0A9X2U3X4_9BACT</name>
<evidence type="ECO:0000256" key="1">
    <source>
        <dbReference type="SAM" id="MobiDB-lite"/>
    </source>
</evidence>
<dbReference type="EMBL" id="JANTYZ010000012">
    <property type="protein sequence ID" value="MCS3866419.1"/>
    <property type="molecule type" value="Genomic_DNA"/>
</dbReference>
<dbReference type="Proteomes" id="UP001155034">
    <property type="component" value="Unassembled WGS sequence"/>
</dbReference>